<evidence type="ECO:0000259" key="3">
    <source>
        <dbReference type="Pfam" id="PF16761"/>
    </source>
</evidence>
<dbReference type="GO" id="GO:0030466">
    <property type="term" value="P:silent mating-type cassette heterochromatin formation"/>
    <property type="evidence" value="ECO:0007669"/>
    <property type="project" value="TreeGrafter"/>
</dbReference>
<evidence type="ECO:0000313" key="5">
    <source>
        <dbReference type="Proteomes" id="UP001147752"/>
    </source>
</evidence>
<proteinExistence type="predicted"/>
<feature type="compositionally biased region" description="Basic and acidic residues" evidence="1">
    <location>
        <begin position="1"/>
        <end position="10"/>
    </location>
</feature>
<dbReference type="Proteomes" id="UP001147752">
    <property type="component" value="Unassembled WGS sequence"/>
</dbReference>
<dbReference type="Pfam" id="PF10383">
    <property type="entry name" value="Clr2"/>
    <property type="match status" value="1"/>
</dbReference>
<reference evidence="4" key="2">
    <citation type="journal article" date="2023" name="IMA Fungus">
        <title>Comparative genomic study of the Penicillium genus elucidates a diverse pangenome and 15 lateral gene transfer events.</title>
        <authorList>
            <person name="Petersen C."/>
            <person name="Sorensen T."/>
            <person name="Nielsen M.R."/>
            <person name="Sondergaard T.E."/>
            <person name="Sorensen J.L."/>
            <person name="Fitzpatrick D.A."/>
            <person name="Frisvad J.C."/>
            <person name="Nielsen K.L."/>
        </authorList>
    </citation>
    <scope>NUCLEOTIDE SEQUENCE</scope>
    <source>
        <strain evidence="4">IBT 3081</strain>
    </source>
</reference>
<name>A0A9W9S9P8_9EURO</name>
<evidence type="ECO:0000313" key="4">
    <source>
        <dbReference type="EMBL" id="KAJ5374162.1"/>
    </source>
</evidence>
<feature type="compositionally biased region" description="Low complexity" evidence="1">
    <location>
        <begin position="636"/>
        <end position="654"/>
    </location>
</feature>
<dbReference type="GO" id="GO:0070824">
    <property type="term" value="C:SHREC complex"/>
    <property type="evidence" value="ECO:0007669"/>
    <property type="project" value="InterPro"/>
</dbReference>
<dbReference type="PANTHER" id="PTHR38046:SF1">
    <property type="entry name" value="CRYPTIC LOCI REGULATOR 2"/>
    <property type="match status" value="1"/>
</dbReference>
<dbReference type="InterPro" id="IPR018839">
    <property type="entry name" value="Tscrpt-silencing_Clr2_C"/>
</dbReference>
<dbReference type="Pfam" id="PF16761">
    <property type="entry name" value="Clr2_transil"/>
    <property type="match status" value="1"/>
</dbReference>
<dbReference type="GeneID" id="81463081"/>
<evidence type="ECO:0000259" key="2">
    <source>
        <dbReference type="Pfam" id="PF10383"/>
    </source>
</evidence>
<comment type="caution">
    <text evidence="4">The sequence shown here is derived from an EMBL/GenBank/DDBJ whole genome shotgun (WGS) entry which is preliminary data.</text>
</comment>
<feature type="region of interest" description="Disordered" evidence="1">
    <location>
        <begin position="1"/>
        <end position="27"/>
    </location>
</feature>
<protein>
    <submittedName>
        <fullName evidence="4">Transcription-silencing protein Clr2</fullName>
    </submittedName>
</protein>
<dbReference type="OrthoDB" id="438224at2759"/>
<dbReference type="AlphaFoldDB" id="A0A9W9S9P8"/>
<dbReference type="EMBL" id="JAPZBT010000002">
    <property type="protein sequence ID" value="KAJ5374162.1"/>
    <property type="molecule type" value="Genomic_DNA"/>
</dbReference>
<dbReference type="PANTHER" id="PTHR38046">
    <property type="entry name" value="CRYPTIC LOCI REGULATOR 2"/>
    <property type="match status" value="1"/>
</dbReference>
<dbReference type="GO" id="GO:0033553">
    <property type="term" value="C:rDNA heterochromatin"/>
    <property type="evidence" value="ECO:0007669"/>
    <property type="project" value="TreeGrafter"/>
</dbReference>
<sequence length="725" mass="81280">VGKTREDKKKTNMSSSSEDEDANINVIPMENFPSDGDMSTWPEGNYIERSDSRWRELLAENWLKDMGTFEEGVVHTIEKLPDGYCLFQRPRGTNPSMFDPFLFGHPSGRYFQSQATFLPHFLCLVKDELDKCKCKPCASMKTSQGTSVRGTSVQGTKRVMQPSEYYHVFYVRLFIDTHRVINERRPTDAEGPDYWRILVMKLKDKRKLDEDIEQRFNLDWVLTHEWLSDYFMKLVLDPAYVPRRGELVLWIWQGLEDGCLLLNPETGFIEIFGNDNKWHGVPNWRAGVVTQTPEDEGHMVNIIETPDSPRGLSYSGFRVETLPDPLGNDKSYSVQYAYVPLRNIKPFNTWQAFLNGQKREDAHPSIENAMTVMSSWSVVHKFHIVGEWPNAKIHCKGIFIGAELLAVHDTVRLRPNGFHHSQLKNGTVGEVTDVMVIEKIQLCLSGCVDDDQEQLADHYTALICGKMFTKDPSRVTQEGPFKCTTPVPSTEAAAEPIPLTAEEATATFRQVSMSDYGPWYRMANGKICNVSPQLIVGRCYEPLAAELMFGTHTLGYDLSGVMEGRAYSSQVDTRMVNNNTWFWGDCRVETLGLTEINGVECGRTAAQREDPRKWQAIIKMSHGEVSHALRRHAHIPSSGGRPFKSSSSSSVPRDTSSRPKTGLAQVARNSKLVSSAIGSAPETEDESFDDANGLTDSQVSGGVSGLGLRGGPSSGDDSAEDYPFA</sequence>
<dbReference type="InterPro" id="IPR031915">
    <property type="entry name" value="Clr2_N"/>
</dbReference>
<feature type="domain" description="Cryptic loci regulator 2 N-terminal" evidence="3">
    <location>
        <begin position="77"/>
        <end position="137"/>
    </location>
</feature>
<keyword evidence="5" id="KW-1185">Reference proteome</keyword>
<dbReference type="InterPro" id="IPR038986">
    <property type="entry name" value="Clr2"/>
</dbReference>
<feature type="compositionally biased region" description="Polar residues" evidence="1">
    <location>
        <begin position="667"/>
        <end position="677"/>
    </location>
</feature>
<gene>
    <name evidence="4" type="ORF">N7517_006168</name>
</gene>
<reference evidence="4" key="1">
    <citation type="submission" date="2022-12" db="EMBL/GenBank/DDBJ databases">
        <authorList>
            <person name="Petersen C."/>
        </authorList>
    </citation>
    <scope>NUCLEOTIDE SEQUENCE</scope>
    <source>
        <strain evidence="4">IBT 3081</strain>
    </source>
</reference>
<organism evidence="4 5">
    <name type="scientific">Penicillium concentricum</name>
    <dbReference type="NCBI Taxonomy" id="293559"/>
    <lineage>
        <taxon>Eukaryota</taxon>
        <taxon>Fungi</taxon>
        <taxon>Dikarya</taxon>
        <taxon>Ascomycota</taxon>
        <taxon>Pezizomycotina</taxon>
        <taxon>Eurotiomycetes</taxon>
        <taxon>Eurotiomycetidae</taxon>
        <taxon>Eurotiales</taxon>
        <taxon>Aspergillaceae</taxon>
        <taxon>Penicillium</taxon>
    </lineage>
</organism>
<dbReference type="GO" id="GO:0031934">
    <property type="term" value="C:mating-type region heterochromatin"/>
    <property type="evidence" value="ECO:0007669"/>
    <property type="project" value="TreeGrafter"/>
</dbReference>
<accession>A0A9W9S9P8</accession>
<feature type="non-terminal residue" evidence="4">
    <location>
        <position position="725"/>
    </location>
</feature>
<feature type="domain" description="Cryptic loci regulator 2 C-terminal" evidence="2">
    <location>
        <begin position="394"/>
        <end position="541"/>
    </location>
</feature>
<dbReference type="RefSeq" id="XP_056580148.1">
    <property type="nucleotide sequence ID" value="XM_056723898.1"/>
</dbReference>
<feature type="region of interest" description="Disordered" evidence="1">
    <location>
        <begin position="633"/>
        <end position="725"/>
    </location>
</feature>
<evidence type="ECO:0000256" key="1">
    <source>
        <dbReference type="SAM" id="MobiDB-lite"/>
    </source>
</evidence>
<feature type="compositionally biased region" description="Gly residues" evidence="1">
    <location>
        <begin position="702"/>
        <end position="713"/>
    </location>
</feature>